<dbReference type="NCBIfam" id="NF001159">
    <property type="entry name" value="PRK00150.1-3"/>
    <property type="match status" value="1"/>
</dbReference>
<comment type="catalytic activity">
    <reaction evidence="2">
        <text>N-terminal N-formyl-L-methionyl-[peptide] + H2O = N-terminal L-methionyl-[peptide] + formate</text>
        <dbReference type="Rhea" id="RHEA:24420"/>
        <dbReference type="Rhea" id="RHEA-COMP:10639"/>
        <dbReference type="Rhea" id="RHEA-COMP:10640"/>
        <dbReference type="ChEBI" id="CHEBI:15377"/>
        <dbReference type="ChEBI" id="CHEBI:15740"/>
        <dbReference type="ChEBI" id="CHEBI:49298"/>
        <dbReference type="ChEBI" id="CHEBI:64731"/>
        <dbReference type="EC" id="3.5.1.88"/>
    </reaction>
</comment>
<dbReference type="Pfam" id="PF01327">
    <property type="entry name" value="Pep_deformylase"/>
    <property type="match status" value="1"/>
</dbReference>
<reference evidence="4 5" key="1">
    <citation type="submission" date="2015-01" db="EMBL/GenBank/DDBJ databases">
        <title>Genome Sequencing of Rickettsiales.</title>
        <authorList>
            <person name="Daugherty S.C."/>
            <person name="Su Q."/>
            <person name="Abolude K."/>
            <person name="Beier-Sexton M."/>
            <person name="Carlyon J.A."/>
            <person name="Carter R."/>
            <person name="Day N.P."/>
            <person name="Dumler S.J."/>
            <person name="Dyachenko V."/>
            <person name="Godinez A."/>
            <person name="Kurtti T.J."/>
            <person name="Lichay M."/>
            <person name="Mullins K.E."/>
            <person name="Ott S."/>
            <person name="Pappas-Brown V."/>
            <person name="Paris D.H."/>
            <person name="Patel P."/>
            <person name="Richards A.L."/>
            <person name="Sadzewicz L."/>
            <person name="Sears K."/>
            <person name="Seidman D."/>
            <person name="Sengamalay N."/>
            <person name="Stenos J."/>
            <person name="Tallon L.J."/>
            <person name="Vincent G."/>
            <person name="Fraser C.M."/>
            <person name="Munderloh U."/>
            <person name="Dunning-Hotopp J.C."/>
        </authorList>
    </citation>
    <scope>NUCLEOTIDE SEQUENCE [LARGE SCALE GENOMIC DNA]</scope>
    <source>
        <strain evidence="4 5">UT144</strain>
    </source>
</reference>
<sequence>MSILSLITAPDPILKKVASPVDTVNDSIRQLMDDMLETMYHNHGVGLAAPQVAVSKRIIVLDLSKVDIQEDNITNSEYKYPLFMVNPIVKAISNQTATAKEGCLSLPKQAIEVSRYHEIQVTYLDYYNKLTTLNAEGWLARAIQHEVDHLDGILLVDYLSNLKKEAALNTLSKIKDAAYDK</sequence>
<keyword evidence="2" id="KW-0648">Protein biosynthesis</keyword>
<dbReference type="InterPro" id="IPR023635">
    <property type="entry name" value="Peptide_deformylase"/>
</dbReference>
<feature type="active site" evidence="2">
    <location>
        <position position="146"/>
    </location>
</feature>
<proteinExistence type="inferred from homology"/>
<accession>A0A0F3RMQ1</accession>
<dbReference type="CDD" id="cd00487">
    <property type="entry name" value="Pep_deformylase"/>
    <property type="match status" value="1"/>
</dbReference>
<name>A0A0F3RMQ1_ORITS</name>
<evidence type="ECO:0000313" key="3">
    <source>
        <dbReference type="EMBL" id="KJW06587.1"/>
    </source>
</evidence>
<dbReference type="GO" id="GO:0046872">
    <property type="term" value="F:metal ion binding"/>
    <property type="evidence" value="ECO:0007669"/>
    <property type="project" value="UniProtKB-KW"/>
</dbReference>
<keyword evidence="2" id="KW-0479">Metal-binding</keyword>
<dbReference type="EMBL" id="LAOR01000017">
    <property type="protein sequence ID" value="KJW07548.1"/>
    <property type="molecule type" value="Genomic_DNA"/>
</dbReference>
<dbReference type="GO" id="GO:0006412">
    <property type="term" value="P:translation"/>
    <property type="evidence" value="ECO:0007669"/>
    <property type="project" value="UniProtKB-UniRule"/>
</dbReference>
<dbReference type="PANTHER" id="PTHR10458:SF22">
    <property type="entry name" value="PEPTIDE DEFORMYLASE"/>
    <property type="match status" value="1"/>
</dbReference>
<dbReference type="EC" id="3.5.1.88" evidence="2"/>
<dbReference type="AlphaFoldDB" id="A0A0F3RMQ1"/>
<dbReference type="PANTHER" id="PTHR10458">
    <property type="entry name" value="PEPTIDE DEFORMYLASE"/>
    <property type="match status" value="1"/>
</dbReference>
<feature type="binding site" evidence="2">
    <location>
        <position position="149"/>
    </location>
    <ligand>
        <name>Fe cation</name>
        <dbReference type="ChEBI" id="CHEBI:24875"/>
    </ligand>
</feature>
<dbReference type="SUPFAM" id="SSF56420">
    <property type="entry name" value="Peptide deformylase"/>
    <property type="match status" value="1"/>
</dbReference>
<protein>
    <recommendedName>
        <fullName evidence="2">Peptide deformylase</fullName>
        <shortName evidence="2">PDF</shortName>
        <ecNumber evidence="2">3.5.1.88</ecNumber>
    </recommendedName>
    <alternativeName>
        <fullName evidence="2">Polypeptide deformylase</fullName>
    </alternativeName>
</protein>
<comment type="caution">
    <text evidence="4">The sequence shown here is derived from an EMBL/GenBank/DDBJ whole genome shotgun (WGS) entry which is preliminary data.</text>
</comment>
<dbReference type="PRINTS" id="PR01576">
    <property type="entry name" value="PDEFORMYLASE"/>
</dbReference>
<evidence type="ECO:0000313" key="5">
    <source>
        <dbReference type="Proteomes" id="UP000033580"/>
    </source>
</evidence>
<comment type="function">
    <text evidence="2">Removes the formyl group from the N-terminal Met of newly synthesized proteins. Requires at least a dipeptide for an efficient rate of reaction. N-terminal L-methionine is a prerequisite for activity but the enzyme has broad specificity at other positions.</text>
</comment>
<evidence type="ECO:0000256" key="1">
    <source>
        <dbReference type="ARBA" id="ARBA00010759"/>
    </source>
</evidence>
<comment type="cofactor">
    <cofactor evidence="2">
        <name>Fe(2+)</name>
        <dbReference type="ChEBI" id="CHEBI:29033"/>
    </cofactor>
    <text evidence="2">Binds 1 Fe(2+) ion.</text>
</comment>
<dbReference type="EMBL" id="LAOR01000106">
    <property type="protein sequence ID" value="KJW06587.1"/>
    <property type="molecule type" value="Genomic_DNA"/>
</dbReference>
<dbReference type="NCBIfam" id="TIGR00079">
    <property type="entry name" value="pept_deformyl"/>
    <property type="match status" value="1"/>
</dbReference>
<feature type="binding site" evidence="2">
    <location>
        <position position="145"/>
    </location>
    <ligand>
        <name>Fe cation</name>
        <dbReference type="ChEBI" id="CHEBI:24875"/>
    </ligand>
</feature>
<dbReference type="GO" id="GO:0042586">
    <property type="term" value="F:peptide deformylase activity"/>
    <property type="evidence" value="ECO:0007669"/>
    <property type="project" value="UniProtKB-UniRule"/>
</dbReference>
<keyword evidence="2" id="KW-0408">Iron</keyword>
<gene>
    <name evidence="2" type="primary">def</name>
    <name evidence="4" type="ORF">OTUT144_0406</name>
    <name evidence="3" type="ORF">OTUT144_1374</name>
</gene>
<dbReference type="Proteomes" id="UP000033580">
    <property type="component" value="Unassembled WGS sequence"/>
</dbReference>
<dbReference type="Gene3D" id="3.90.45.10">
    <property type="entry name" value="Peptide deformylase"/>
    <property type="match status" value="1"/>
</dbReference>
<feature type="binding site" evidence="2">
    <location>
        <position position="103"/>
    </location>
    <ligand>
        <name>Fe cation</name>
        <dbReference type="ChEBI" id="CHEBI:24875"/>
    </ligand>
</feature>
<evidence type="ECO:0000313" key="4">
    <source>
        <dbReference type="EMBL" id="KJW07548.1"/>
    </source>
</evidence>
<comment type="similarity">
    <text evidence="1 2">Belongs to the polypeptide deformylase family.</text>
</comment>
<dbReference type="PATRIC" id="fig|1441384.3.peg.803"/>
<keyword evidence="2 4" id="KW-0378">Hydrolase</keyword>
<dbReference type="InterPro" id="IPR036821">
    <property type="entry name" value="Peptide_deformylase_sf"/>
</dbReference>
<evidence type="ECO:0000256" key="2">
    <source>
        <dbReference type="HAMAP-Rule" id="MF_00163"/>
    </source>
</evidence>
<dbReference type="HAMAP" id="MF_00163">
    <property type="entry name" value="Pep_deformylase"/>
    <property type="match status" value="1"/>
</dbReference>
<organism evidence="4 5">
    <name type="scientific">Orientia tsutsugamushi str. UT144</name>
    <dbReference type="NCBI Taxonomy" id="1441384"/>
    <lineage>
        <taxon>Bacteria</taxon>
        <taxon>Pseudomonadati</taxon>
        <taxon>Pseudomonadota</taxon>
        <taxon>Alphaproteobacteria</taxon>
        <taxon>Rickettsiales</taxon>
        <taxon>Rickettsiaceae</taxon>
        <taxon>Rickettsieae</taxon>
        <taxon>Orientia</taxon>
    </lineage>
</organism>
<dbReference type="PIRSF" id="PIRSF004749">
    <property type="entry name" value="Pep_def"/>
    <property type="match status" value="1"/>
</dbReference>